<evidence type="ECO:0000259" key="12">
    <source>
        <dbReference type="PROSITE" id="PS51471"/>
    </source>
</evidence>
<dbReference type="GO" id="GO:0102276">
    <property type="term" value="F:2-oxoglutarate oxygenase/decarboxylase (ethylene-forming) activity"/>
    <property type="evidence" value="ECO:0007669"/>
    <property type="project" value="UniProtKB-EC"/>
</dbReference>
<comment type="cofactor">
    <cofactor evidence="1">
        <name>Fe(2+)</name>
        <dbReference type="ChEBI" id="CHEBI:29033"/>
    </cofactor>
</comment>
<evidence type="ECO:0000256" key="2">
    <source>
        <dbReference type="ARBA" id="ARBA00004767"/>
    </source>
</evidence>
<keyword evidence="14" id="KW-1185">Reference proteome</keyword>
<dbReference type="InterPro" id="IPR050231">
    <property type="entry name" value="Iron_ascorbate_oxido_reductase"/>
</dbReference>
<comment type="catalytic activity">
    <reaction evidence="9">
        <text>2-oxoglutarate + O2 + 2 H(+) = ethene + 3 CO2 + H2O</text>
        <dbReference type="Rhea" id="RHEA:31523"/>
        <dbReference type="ChEBI" id="CHEBI:15377"/>
        <dbReference type="ChEBI" id="CHEBI:15378"/>
        <dbReference type="ChEBI" id="CHEBI:15379"/>
        <dbReference type="ChEBI" id="CHEBI:16526"/>
        <dbReference type="ChEBI" id="CHEBI:16810"/>
        <dbReference type="ChEBI" id="CHEBI:18153"/>
        <dbReference type="EC" id="1.13.12.19"/>
    </reaction>
</comment>
<dbReference type="EMBL" id="JACHXA010000007">
    <property type="protein sequence ID" value="MBB3066232.1"/>
    <property type="molecule type" value="Genomic_DNA"/>
</dbReference>
<evidence type="ECO:0000256" key="6">
    <source>
        <dbReference type="ARBA" id="ARBA00022666"/>
    </source>
</evidence>
<keyword evidence="13" id="KW-0223">Dioxygenase</keyword>
<comment type="caution">
    <text evidence="13">The sequence shown here is derived from an EMBL/GenBank/DDBJ whole genome shotgun (WGS) entry which is preliminary data.</text>
</comment>
<organism evidence="13 14">
    <name type="scientific">Limibacillus halophilus</name>
    <dbReference type="NCBI Taxonomy" id="1579333"/>
    <lineage>
        <taxon>Bacteria</taxon>
        <taxon>Pseudomonadati</taxon>
        <taxon>Pseudomonadota</taxon>
        <taxon>Alphaproteobacteria</taxon>
        <taxon>Rhodospirillales</taxon>
        <taxon>Rhodovibrionaceae</taxon>
        <taxon>Limibacillus</taxon>
    </lineage>
</organism>
<evidence type="ECO:0000256" key="9">
    <source>
        <dbReference type="ARBA" id="ARBA00047725"/>
    </source>
</evidence>
<evidence type="ECO:0000256" key="10">
    <source>
        <dbReference type="ARBA" id="ARBA00049359"/>
    </source>
</evidence>
<dbReference type="SUPFAM" id="SSF51197">
    <property type="entry name" value="Clavaminate synthase-like"/>
    <property type="match status" value="1"/>
</dbReference>
<feature type="domain" description="Fe2OG dioxygenase" evidence="12">
    <location>
        <begin position="178"/>
        <end position="280"/>
    </location>
</feature>
<dbReference type="PRINTS" id="PR00682">
    <property type="entry name" value="IPNSYNTHASE"/>
</dbReference>
<evidence type="ECO:0000256" key="11">
    <source>
        <dbReference type="RuleBase" id="RU003682"/>
    </source>
</evidence>
<keyword evidence="11" id="KW-0479">Metal-binding</keyword>
<name>A0A839SUS8_9PROT</name>
<dbReference type="AlphaFoldDB" id="A0A839SUS8"/>
<reference evidence="13 14" key="1">
    <citation type="submission" date="2020-08" db="EMBL/GenBank/DDBJ databases">
        <title>Genomic Encyclopedia of Type Strains, Phase III (KMG-III): the genomes of soil and plant-associated and newly described type strains.</title>
        <authorList>
            <person name="Whitman W."/>
        </authorList>
    </citation>
    <scope>NUCLEOTIDE SEQUENCE [LARGE SCALE GENOMIC DNA]</scope>
    <source>
        <strain evidence="13 14">CECT 8803</strain>
    </source>
</reference>
<protein>
    <recommendedName>
        <fullName evidence="5">2-oxoglutarate-dependent ethylene/succinate-forming enzyme</fullName>
        <ecNumber evidence="4">1.13.12.19</ecNumber>
        <ecNumber evidence="3">1.14.20.7</ecNumber>
    </recommendedName>
    <alternativeName>
        <fullName evidence="7">2-oxoglutarate dioxygenase (ethylene-forming)</fullName>
    </alternativeName>
    <alternativeName>
        <fullName evidence="8">2-oxoglutarate/L-arginine monooxygenase/decarboxylase (succinate-forming)</fullName>
    </alternativeName>
</protein>
<evidence type="ECO:0000313" key="14">
    <source>
        <dbReference type="Proteomes" id="UP000581135"/>
    </source>
</evidence>
<dbReference type="EC" id="1.13.12.19" evidence="4"/>
<dbReference type="GO" id="GO:0046872">
    <property type="term" value="F:metal ion binding"/>
    <property type="evidence" value="ECO:0007669"/>
    <property type="project" value="UniProtKB-KW"/>
</dbReference>
<keyword evidence="6" id="KW-0266">Ethylene biosynthesis</keyword>
<sequence length="352" mass="39132">MMTRDPMLSLPVIDMTPLFGDDDKARQQVARAIDTACRKVGFFYVVGHAIPSQCLTDLEAESRAFFALPLTEKMQVAMARGGAAWRGYFPVGNELTSGKPDNKEGLYFGSDLPNDHPRVRGGWPLHGANLWPSKPAGLRNAVETYMTATTRAGQALLEGISLSLGLDRYYFLNTYTANPTVLFRVFHYPAEMPESWRESWGAGAHCDYGLLTLLAQDRYGGLEVKTPNGWIQAPPIEGALVCNIGDMLERLTGGTYRSTLHRVMNRSGHDRLSFPLFLDPDFAAEIVPLPRLARDHIDAPRWDGEDPHIFSGRYGDYLLSKVAKVFPTLGADHLEHGTTVSPEHQNKDFQPQ</sequence>
<comment type="similarity">
    <text evidence="11">Belongs to the iron/ascorbate-dependent oxidoreductase family.</text>
</comment>
<dbReference type="InterPro" id="IPR005123">
    <property type="entry name" value="Oxoglu/Fe-dep_dioxygenase_dom"/>
</dbReference>
<evidence type="ECO:0000256" key="7">
    <source>
        <dbReference type="ARBA" id="ARBA00031011"/>
    </source>
</evidence>
<evidence type="ECO:0000256" key="3">
    <source>
        <dbReference type="ARBA" id="ARBA00012293"/>
    </source>
</evidence>
<dbReference type="GO" id="GO:0009693">
    <property type="term" value="P:ethylene biosynthetic process"/>
    <property type="evidence" value="ECO:0007669"/>
    <property type="project" value="UniProtKB-KW"/>
</dbReference>
<evidence type="ECO:0000256" key="8">
    <source>
        <dbReference type="ARBA" id="ARBA00031282"/>
    </source>
</evidence>
<keyword evidence="11" id="KW-0408">Iron</keyword>
<gene>
    <name evidence="13" type="ORF">FHR98_002537</name>
</gene>
<evidence type="ECO:0000256" key="1">
    <source>
        <dbReference type="ARBA" id="ARBA00001954"/>
    </source>
</evidence>
<accession>A0A839SUS8</accession>
<dbReference type="Pfam" id="PF03171">
    <property type="entry name" value="2OG-FeII_Oxy"/>
    <property type="match status" value="1"/>
</dbReference>
<comment type="catalytic activity">
    <reaction evidence="10">
        <text>L-arginine + 2-oxoglutarate + O2 = guanidine + L-glutamate 5-semialdehyde + succinate + CO2</text>
        <dbReference type="Rhea" id="RHEA:31535"/>
        <dbReference type="ChEBI" id="CHEBI:15379"/>
        <dbReference type="ChEBI" id="CHEBI:16526"/>
        <dbReference type="ChEBI" id="CHEBI:16810"/>
        <dbReference type="ChEBI" id="CHEBI:30031"/>
        <dbReference type="ChEBI" id="CHEBI:30087"/>
        <dbReference type="ChEBI" id="CHEBI:32682"/>
        <dbReference type="ChEBI" id="CHEBI:58066"/>
        <dbReference type="EC" id="1.14.20.7"/>
    </reaction>
</comment>
<dbReference type="RefSeq" id="WP_183417050.1">
    <property type="nucleotide sequence ID" value="NZ_JACHXA010000007.1"/>
</dbReference>
<evidence type="ECO:0000313" key="13">
    <source>
        <dbReference type="EMBL" id="MBB3066232.1"/>
    </source>
</evidence>
<dbReference type="GO" id="GO:0051213">
    <property type="term" value="F:dioxygenase activity"/>
    <property type="evidence" value="ECO:0007669"/>
    <property type="project" value="UniProtKB-KW"/>
</dbReference>
<comment type="pathway">
    <text evidence="2">Alkene biosynthesis; ethylene biosynthesis via 2-oxoglutarate.</text>
</comment>
<dbReference type="InterPro" id="IPR044861">
    <property type="entry name" value="IPNS-like_FE2OG_OXY"/>
</dbReference>
<proteinExistence type="inferred from homology"/>
<dbReference type="EC" id="1.14.20.7" evidence="3"/>
<dbReference type="Gene3D" id="2.60.120.330">
    <property type="entry name" value="B-lactam Antibiotic, Isopenicillin N Synthase, Chain"/>
    <property type="match status" value="1"/>
</dbReference>
<evidence type="ECO:0000256" key="5">
    <source>
        <dbReference type="ARBA" id="ARBA00019045"/>
    </source>
</evidence>
<evidence type="ECO:0000256" key="4">
    <source>
        <dbReference type="ARBA" id="ARBA00012531"/>
    </source>
</evidence>
<dbReference type="PROSITE" id="PS51471">
    <property type="entry name" value="FE2OG_OXY"/>
    <property type="match status" value="1"/>
</dbReference>
<keyword evidence="11" id="KW-0560">Oxidoreductase</keyword>
<dbReference type="Proteomes" id="UP000581135">
    <property type="component" value="Unassembled WGS sequence"/>
</dbReference>
<dbReference type="InterPro" id="IPR027443">
    <property type="entry name" value="IPNS-like_sf"/>
</dbReference>
<dbReference type="Pfam" id="PF14226">
    <property type="entry name" value="DIOX_N"/>
    <property type="match status" value="1"/>
</dbReference>
<dbReference type="PANTHER" id="PTHR47990">
    <property type="entry name" value="2-OXOGLUTARATE (2OG) AND FE(II)-DEPENDENT OXYGENASE SUPERFAMILY PROTEIN-RELATED"/>
    <property type="match status" value="1"/>
</dbReference>
<dbReference type="InterPro" id="IPR026992">
    <property type="entry name" value="DIOX_N"/>
</dbReference>